<evidence type="ECO:0000256" key="1">
    <source>
        <dbReference type="SAM" id="MobiDB-lite"/>
    </source>
</evidence>
<name>A0A0L7R009_9HYME</name>
<proteinExistence type="predicted"/>
<protein>
    <submittedName>
        <fullName evidence="2">Uncharacterized protein</fullName>
    </submittedName>
</protein>
<sequence length="520" mass="59348">MPKLNKFLVTSIIGDIRECVCVSNEIYSWLGDIEHLSWKFPTKTAKDVNAMEIVKEHNGTAGEFYILLLELAYDRIQFVLRLIVEFMDKYPFVEDFFKEATCVSRSNQISLASLLRLVWDRLKTLPDSISRHMKFPYYSIGGSSRKIAARQQVKNSNGEASEVFFVDRVSQSSQAGSSMSYCESCTLAGEAVIQAINAIERVFPENKLISMAVAERDECKNAIYERTQWSVMSRLTKGIGRDVETALRMVEESNSKAETAKRDRDRETRELQANLTTQEKRADALAVENLELKELLENGRCIAVSDEANRCIALIRLKPREDVEGVKRGNAAVREENETLRETLEDTRRQMSMLAGENNILQSQAVTLAESKLELEETVIRLRKEIVDTRDAYLETERCTRTLLDESRKENDSLRGKHKQRIDQLEEEIESLRLLISNKKENEGSKSADDNGSIKGIRGGRILKPEDDPVADMTRQLISNREKIELLSRQNERLSKTLCRLREHRLTGQTSTNGSNRMAH</sequence>
<feature type="compositionally biased region" description="Basic and acidic residues" evidence="1">
    <location>
        <begin position="440"/>
        <end position="449"/>
    </location>
</feature>
<evidence type="ECO:0000313" key="2">
    <source>
        <dbReference type="EMBL" id="KOC64152.1"/>
    </source>
</evidence>
<dbReference type="OrthoDB" id="5818554at2759"/>
<dbReference type="Proteomes" id="UP000053825">
    <property type="component" value="Unassembled WGS sequence"/>
</dbReference>
<feature type="region of interest" description="Disordered" evidence="1">
    <location>
        <begin position="440"/>
        <end position="467"/>
    </location>
</feature>
<gene>
    <name evidence="2" type="ORF">WH47_12454</name>
</gene>
<accession>A0A0L7R009</accession>
<reference evidence="2 3" key="1">
    <citation type="submission" date="2015-07" db="EMBL/GenBank/DDBJ databases">
        <title>The genome of Habropoda laboriosa.</title>
        <authorList>
            <person name="Pan H."/>
            <person name="Kapheim K."/>
        </authorList>
    </citation>
    <scope>NUCLEOTIDE SEQUENCE [LARGE SCALE GENOMIC DNA]</scope>
    <source>
        <strain evidence="2">0110345459</strain>
    </source>
</reference>
<dbReference type="EMBL" id="KQ414672">
    <property type="protein sequence ID" value="KOC64152.1"/>
    <property type="molecule type" value="Genomic_DNA"/>
</dbReference>
<organism evidence="2 3">
    <name type="scientific">Habropoda laboriosa</name>
    <dbReference type="NCBI Taxonomy" id="597456"/>
    <lineage>
        <taxon>Eukaryota</taxon>
        <taxon>Metazoa</taxon>
        <taxon>Ecdysozoa</taxon>
        <taxon>Arthropoda</taxon>
        <taxon>Hexapoda</taxon>
        <taxon>Insecta</taxon>
        <taxon>Pterygota</taxon>
        <taxon>Neoptera</taxon>
        <taxon>Endopterygota</taxon>
        <taxon>Hymenoptera</taxon>
        <taxon>Apocrita</taxon>
        <taxon>Aculeata</taxon>
        <taxon>Apoidea</taxon>
        <taxon>Anthophila</taxon>
        <taxon>Apidae</taxon>
        <taxon>Habropoda</taxon>
    </lineage>
</organism>
<keyword evidence="3" id="KW-1185">Reference proteome</keyword>
<evidence type="ECO:0000313" key="3">
    <source>
        <dbReference type="Proteomes" id="UP000053825"/>
    </source>
</evidence>
<dbReference type="AlphaFoldDB" id="A0A0L7R009"/>